<dbReference type="PANTHER" id="PTHR12526:SF630">
    <property type="entry name" value="GLYCOSYLTRANSFERASE"/>
    <property type="match status" value="1"/>
</dbReference>
<gene>
    <name evidence="2" type="ORF">DET45_12910</name>
</gene>
<keyword evidence="2" id="KW-0808">Transferase</keyword>
<dbReference type="GO" id="GO:0016757">
    <property type="term" value="F:glycosyltransferase activity"/>
    <property type="evidence" value="ECO:0007669"/>
    <property type="project" value="InterPro"/>
</dbReference>
<evidence type="ECO:0000313" key="2">
    <source>
        <dbReference type="EMBL" id="PWW06858.1"/>
    </source>
</evidence>
<protein>
    <submittedName>
        <fullName evidence="2">Glycosyltransferase involved in cell wall biosynthesis</fullName>
    </submittedName>
</protein>
<dbReference type="RefSeq" id="WP_110077018.1">
    <property type="nucleotide sequence ID" value="NZ_QGTT01000029.1"/>
</dbReference>
<evidence type="ECO:0000259" key="1">
    <source>
        <dbReference type="Pfam" id="PF00534"/>
    </source>
</evidence>
<dbReference type="InterPro" id="IPR001296">
    <property type="entry name" value="Glyco_trans_1"/>
</dbReference>
<proteinExistence type="predicted"/>
<dbReference type="OrthoDB" id="9062832at2"/>
<dbReference type="Gene3D" id="3.40.50.2000">
    <property type="entry name" value="Glycogen Phosphorylase B"/>
    <property type="match status" value="2"/>
</dbReference>
<sequence>MTSRKIKILWVTNVMLPRLSKEIGAEESVLGGWLSSSFDMLSNVDEFDLGVACLSPRAKERVKKIKSNMYIFNSSVGINDLRNLIINDFKPDVIHLHGTELGHGYKVAEVARQLGIKIVVSLQGIIAEIAENYSIGLPEKVLFGKTFRNFVLRDSIHQRIVKLKKASRNEILILKYADKIIGRTKWDKSFVENSGFLDKYYFAPEVLRACFYKHQWDYNNIKNRTIYFSQGKESYKGLNIAIRALAEVKKTFPDVALYVGGEFATDGFVGWLKLTRYQKYLIKLIKDYDLVNNVVFLGRQSAEQVVENLKSANVFLLSSSIENSPNALGEAMMIGVPSISSKVGGVPSLMKDKVDGLMFESGDFQKCADHIRSIFENPENAKFLSRNAMKSARLTFPEDSSVNLLKELYFVVHSRS</sequence>
<comment type="caution">
    <text evidence="2">The sequence shown here is derived from an EMBL/GenBank/DDBJ whole genome shotgun (WGS) entry which is preliminary data.</text>
</comment>
<dbReference type="EMBL" id="QGTT01000029">
    <property type="protein sequence ID" value="PWW06858.1"/>
    <property type="molecule type" value="Genomic_DNA"/>
</dbReference>
<dbReference type="AlphaFoldDB" id="A0A317PW07"/>
<dbReference type="GO" id="GO:1901135">
    <property type="term" value="P:carbohydrate derivative metabolic process"/>
    <property type="evidence" value="ECO:0007669"/>
    <property type="project" value="UniProtKB-ARBA"/>
</dbReference>
<organism evidence="2 3">
    <name type="scientific">Pseudidiomarina maritima</name>
    <dbReference type="NCBI Taxonomy" id="519453"/>
    <lineage>
        <taxon>Bacteria</taxon>
        <taxon>Pseudomonadati</taxon>
        <taxon>Pseudomonadota</taxon>
        <taxon>Gammaproteobacteria</taxon>
        <taxon>Alteromonadales</taxon>
        <taxon>Idiomarinaceae</taxon>
        <taxon>Pseudidiomarina</taxon>
    </lineage>
</organism>
<reference evidence="2 3" key="1">
    <citation type="submission" date="2018-05" db="EMBL/GenBank/DDBJ databases">
        <title>Freshwater and sediment microbial communities from various areas in North America, analyzing microbe dynamics in response to fracking.</title>
        <authorList>
            <person name="Lamendella R."/>
        </authorList>
    </citation>
    <scope>NUCLEOTIDE SEQUENCE [LARGE SCALE GENOMIC DNA]</scope>
    <source>
        <strain evidence="2 3">125B1</strain>
    </source>
</reference>
<evidence type="ECO:0000313" key="3">
    <source>
        <dbReference type="Proteomes" id="UP000246964"/>
    </source>
</evidence>
<accession>A0A317PW07</accession>
<dbReference type="Pfam" id="PF00534">
    <property type="entry name" value="Glycos_transf_1"/>
    <property type="match status" value="1"/>
</dbReference>
<feature type="domain" description="Glycosyl transferase family 1" evidence="1">
    <location>
        <begin position="222"/>
        <end position="390"/>
    </location>
</feature>
<dbReference type="PANTHER" id="PTHR12526">
    <property type="entry name" value="GLYCOSYLTRANSFERASE"/>
    <property type="match status" value="1"/>
</dbReference>
<dbReference type="SUPFAM" id="SSF53756">
    <property type="entry name" value="UDP-Glycosyltransferase/glycogen phosphorylase"/>
    <property type="match status" value="1"/>
</dbReference>
<name>A0A317PW07_9GAMM</name>
<dbReference type="CDD" id="cd03801">
    <property type="entry name" value="GT4_PimA-like"/>
    <property type="match status" value="1"/>
</dbReference>
<dbReference type="Proteomes" id="UP000246964">
    <property type="component" value="Unassembled WGS sequence"/>
</dbReference>
<keyword evidence="3" id="KW-1185">Reference proteome</keyword>